<accession>A0ABR9VB48</accession>
<name>A0ABR9VB48_9CYAN</name>
<protein>
    <recommendedName>
        <fullName evidence="3">Tetratricopeptide repeat protein</fullName>
    </recommendedName>
</protein>
<proteinExistence type="predicted"/>
<sequence length="48" mass="5556">MCFTLGDKQGAIKDFQTAANIYQKEGKETDYQDAMEEIKNIIKYRNHG</sequence>
<comment type="caution">
    <text evidence="1">The sequence shown here is derived from an EMBL/GenBank/DDBJ whole genome shotgun (WGS) entry which is preliminary data.</text>
</comment>
<evidence type="ECO:0000313" key="2">
    <source>
        <dbReference type="Proteomes" id="UP000606776"/>
    </source>
</evidence>
<evidence type="ECO:0000313" key="1">
    <source>
        <dbReference type="EMBL" id="MBE9234932.1"/>
    </source>
</evidence>
<organism evidence="1 2">
    <name type="scientific">Sphaerospermopsis aphanizomenoides LEGE 00250</name>
    <dbReference type="NCBI Taxonomy" id="2777972"/>
    <lineage>
        <taxon>Bacteria</taxon>
        <taxon>Bacillati</taxon>
        <taxon>Cyanobacteriota</taxon>
        <taxon>Cyanophyceae</taxon>
        <taxon>Nostocales</taxon>
        <taxon>Aphanizomenonaceae</taxon>
        <taxon>Sphaerospermopsis</taxon>
        <taxon>Sphaerospermopsis aphanizomenoides</taxon>
    </lineage>
</organism>
<gene>
    <name evidence="1" type="ORF">IQ227_02465</name>
</gene>
<dbReference type="EMBL" id="JADEWB010000007">
    <property type="protein sequence ID" value="MBE9234932.1"/>
    <property type="molecule type" value="Genomic_DNA"/>
</dbReference>
<dbReference type="Proteomes" id="UP000606776">
    <property type="component" value="Unassembled WGS sequence"/>
</dbReference>
<dbReference type="RefSeq" id="WP_162501847.1">
    <property type="nucleotide sequence ID" value="NZ_JADEWB010000007.1"/>
</dbReference>
<reference evidence="1 2" key="1">
    <citation type="submission" date="2020-10" db="EMBL/GenBank/DDBJ databases">
        <authorList>
            <person name="Castelo-Branco R."/>
            <person name="Eusebio N."/>
            <person name="Adriana R."/>
            <person name="Vieira A."/>
            <person name="Brugerolle De Fraissinette N."/>
            <person name="Rezende De Castro R."/>
            <person name="Schneider M.P."/>
            <person name="Vasconcelos V."/>
            <person name="Leao P.N."/>
        </authorList>
    </citation>
    <scope>NUCLEOTIDE SEQUENCE [LARGE SCALE GENOMIC DNA]</scope>
    <source>
        <strain evidence="1 2">LEGE 00250</strain>
    </source>
</reference>
<evidence type="ECO:0008006" key="3">
    <source>
        <dbReference type="Google" id="ProtNLM"/>
    </source>
</evidence>
<keyword evidence="2" id="KW-1185">Reference proteome</keyword>